<sequence length="49" mass="5467">MSVRVHSPPLPPLKQEKHYFINSLEAGFLSSIIKAFIFIGVRIVLLVCG</sequence>
<dbReference type="Proteomes" id="UP000008075">
    <property type="component" value="Chromosome"/>
</dbReference>
<evidence type="ECO:0000256" key="1">
    <source>
        <dbReference type="SAM" id="Phobius"/>
    </source>
</evidence>
<keyword evidence="1" id="KW-0812">Transmembrane</keyword>
<dbReference type="EMBL" id="FN667742">
    <property type="protein sequence ID" value="CBJ89508.1"/>
    <property type="molecule type" value="Genomic_DNA"/>
</dbReference>
<accession>D3VAS2</accession>
<evidence type="ECO:0000313" key="3">
    <source>
        <dbReference type="Proteomes" id="UP000008075"/>
    </source>
</evidence>
<protein>
    <submittedName>
        <fullName evidence="2">Uncharacterized protein</fullName>
    </submittedName>
</protein>
<feature type="transmembrane region" description="Helical" evidence="1">
    <location>
        <begin position="26"/>
        <end position="48"/>
    </location>
</feature>
<evidence type="ECO:0000313" key="2">
    <source>
        <dbReference type="EMBL" id="CBJ89508.1"/>
    </source>
</evidence>
<keyword evidence="3" id="KW-1185">Reference proteome</keyword>
<organism evidence="2 3">
    <name type="scientific">Xenorhabdus nematophila (strain ATCC 19061 / DSM 3370 / CCUG 14189 / LMG 1036 / NCIMB 9965 / AN6)</name>
    <dbReference type="NCBI Taxonomy" id="406817"/>
    <lineage>
        <taxon>Bacteria</taxon>
        <taxon>Pseudomonadati</taxon>
        <taxon>Pseudomonadota</taxon>
        <taxon>Gammaproteobacteria</taxon>
        <taxon>Enterobacterales</taxon>
        <taxon>Morganellaceae</taxon>
        <taxon>Xenorhabdus</taxon>
    </lineage>
</organism>
<name>D3VAS2_XENNA</name>
<reference evidence="2 3" key="1">
    <citation type="journal article" date="2011" name="PLoS ONE">
        <title>The entomopathogenic bacterial endosymbionts xenorhabdus and photorhabdus: convergent lifestyles from divergent genomes.</title>
        <authorList>
            <person name="Chaston J.M."/>
            <person name="Suen G."/>
            <person name="Tucker S.L."/>
            <person name="Andersen A.W."/>
            <person name="Bhasin A."/>
            <person name="Bode E."/>
            <person name="Bode H.B."/>
            <person name="Brachmann A.O."/>
            <person name="Cowles C.E."/>
            <person name="Cowles K.N."/>
            <person name="Darby C."/>
            <person name="de Leon L."/>
            <person name="Drace K."/>
            <person name="Du Z."/>
            <person name="Givaudan A."/>
            <person name="Herbert Tran E.E."/>
            <person name="Jewell K.A."/>
            <person name="Knack J.J."/>
            <person name="Krasomil-Osterfeld K.C."/>
            <person name="Kukor R."/>
            <person name="Lanois A."/>
            <person name="Latreille P."/>
            <person name="Leimgruber N.K."/>
            <person name="Lipke C.M."/>
            <person name="Liu R."/>
            <person name="Lu X."/>
            <person name="Martens E.C."/>
            <person name="Marri P.R."/>
            <person name="Medigue C."/>
            <person name="Menard M.L."/>
            <person name="Miller N.M."/>
            <person name="Morales-Soto N."/>
            <person name="Norton S."/>
            <person name="Ogier J.C."/>
            <person name="Orchard S.S."/>
            <person name="Park D."/>
            <person name="Park Y."/>
            <person name="Qurollo B.A."/>
            <person name="Sugar D.R."/>
            <person name="Richards G.R."/>
            <person name="Rouy Z."/>
            <person name="Slominski B."/>
            <person name="Slominski K."/>
            <person name="Snyder H."/>
            <person name="Tjaden B.C."/>
            <person name="van der Hoeven R."/>
            <person name="Welch R.D."/>
            <person name="Wheeler C."/>
            <person name="Xiang B."/>
            <person name="Barbazuk B."/>
            <person name="Gaudriault S."/>
            <person name="Goodner B."/>
            <person name="Slater S.C."/>
            <person name="Forst S."/>
            <person name="Goldman B.S."/>
            <person name="Goodrich-Blair H."/>
        </authorList>
    </citation>
    <scope>NUCLEOTIDE SEQUENCE [LARGE SCALE GENOMIC DNA]</scope>
    <source>
        <strain evidence="3">ATCC 19061 / DSM 3370 / CCUG 14189 / LMG 1036 / NCIMB 9965 / AN6</strain>
    </source>
</reference>
<keyword evidence="1" id="KW-1133">Transmembrane helix</keyword>
<gene>
    <name evidence="2" type="ordered locus">XNC1_1445</name>
</gene>
<keyword evidence="1" id="KW-0472">Membrane</keyword>
<dbReference type="KEGG" id="xne:XNC1_1445"/>
<proteinExistence type="predicted"/>
<dbReference type="HOGENOM" id="CLU_3142360_0_0_6"/>
<dbReference type="AlphaFoldDB" id="D3VAS2"/>